<name>D6RJQ8_COPC7</name>
<dbReference type="AlphaFoldDB" id="D6RJQ8"/>
<evidence type="ECO:0000313" key="1">
    <source>
        <dbReference type="EMBL" id="EFI28709.1"/>
    </source>
</evidence>
<keyword evidence="2" id="KW-1185">Reference proteome</keyword>
<gene>
    <name evidence="1" type="ORF">CC1G_13735</name>
</gene>
<evidence type="ECO:0000313" key="2">
    <source>
        <dbReference type="Proteomes" id="UP000001861"/>
    </source>
</evidence>
<dbReference type="VEuPathDB" id="FungiDB:CC1G_13735"/>
<dbReference type="KEGG" id="cci:CC1G_13735"/>
<comment type="caution">
    <text evidence="1">The sequence shown here is derived from an EMBL/GenBank/DDBJ whole genome shotgun (WGS) entry which is preliminary data.</text>
</comment>
<reference evidence="1 2" key="1">
    <citation type="journal article" date="2010" name="Proc. Natl. Acad. Sci. U.S.A.">
        <title>Insights into evolution of multicellular fungi from the assembled chromosomes of the mushroom Coprinopsis cinerea (Coprinus cinereus).</title>
        <authorList>
            <person name="Stajich J.E."/>
            <person name="Wilke S.K."/>
            <person name="Ahren D."/>
            <person name="Au C.H."/>
            <person name="Birren B.W."/>
            <person name="Borodovsky M."/>
            <person name="Burns C."/>
            <person name="Canback B."/>
            <person name="Casselton L.A."/>
            <person name="Cheng C.K."/>
            <person name="Deng J."/>
            <person name="Dietrich F.S."/>
            <person name="Fargo D.C."/>
            <person name="Farman M.L."/>
            <person name="Gathman A.C."/>
            <person name="Goldberg J."/>
            <person name="Guigo R."/>
            <person name="Hoegger P.J."/>
            <person name="Hooker J.B."/>
            <person name="Huggins A."/>
            <person name="James T.Y."/>
            <person name="Kamada T."/>
            <person name="Kilaru S."/>
            <person name="Kodira C."/>
            <person name="Kues U."/>
            <person name="Kupfer D."/>
            <person name="Kwan H.S."/>
            <person name="Lomsadze A."/>
            <person name="Li W."/>
            <person name="Lilly W.W."/>
            <person name="Ma L.J."/>
            <person name="Mackey A.J."/>
            <person name="Manning G."/>
            <person name="Martin F."/>
            <person name="Muraguchi H."/>
            <person name="Natvig D.O."/>
            <person name="Palmerini H."/>
            <person name="Ramesh M.A."/>
            <person name="Rehmeyer C.J."/>
            <person name="Roe B.A."/>
            <person name="Shenoy N."/>
            <person name="Stanke M."/>
            <person name="Ter-Hovhannisyan V."/>
            <person name="Tunlid A."/>
            <person name="Velagapudi R."/>
            <person name="Vision T.J."/>
            <person name="Zeng Q."/>
            <person name="Zolan M.E."/>
            <person name="Pukkila P.J."/>
        </authorList>
    </citation>
    <scope>NUCLEOTIDE SEQUENCE [LARGE SCALE GENOMIC DNA]</scope>
    <source>
        <strain evidence="2">Okayama-7 / 130 / ATCC MYA-4618 / FGSC 9003</strain>
    </source>
</reference>
<dbReference type="HOGENOM" id="CLU_2812237_0_0_1"/>
<proteinExistence type="predicted"/>
<dbReference type="EMBL" id="AACS02000001">
    <property type="protein sequence ID" value="EFI28709.1"/>
    <property type="molecule type" value="Genomic_DNA"/>
</dbReference>
<dbReference type="RefSeq" id="XP_002912203.1">
    <property type="nucleotide sequence ID" value="XM_002912157.1"/>
</dbReference>
<dbReference type="GeneID" id="6005689"/>
<dbReference type="InParanoid" id="D6RJQ8"/>
<accession>D6RJQ8</accession>
<organism evidence="1 2">
    <name type="scientific">Coprinopsis cinerea (strain Okayama-7 / 130 / ATCC MYA-4618 / FGSC 9003)</name>
    <name type="common">Inky cap fungus</name>
    <name type="synonym">Hormographiella aspergillata</name>
    <dbReference type="NCBI Taxonomy" id="240176"/>
    <lineage>
        <taxon>Eukaryota</taxon>
        <taxon>Fungi</taxon>
        <taxon>Dikarya</taxon>
        <taxon>Basidiomycota</taxon>
        <taxon>Agaricomycotina</taxon>
        <taxon>Agaricomycetes</taxon>
        <taxon>Agaricomycetidae</taxon>
        <taxon>Agaricales</taxon>
        <taxon>Agaricineae</taxon>
        <taxon>Psathyrellaceae</taxon>
        <taxon>Coprinopsis</taxon>
    </lineage>
</organism>
<dbReference type="Proteomes" id="UP000001861">
    <property type="component" value="Unassembled WGS sequence"/>
</dbReference>
<sequence length="67" mass="7661">MVSLEIGMMVHKALRESTVSRPLWARTAQKRATVKKEEDEKVVAVNHIRQIRIEPGETVDEISHLPD</sequence>
<protein>
    <submittedName>
        <fullName evidence="1">Uncharacterized protein</fullName>
    </submittedName>
</protein>